<dbReference type="SUPFAM" id="SSF48371">
    <property type="entry name" value="ARM repeat"/>
    <property type="match status" value="1"/>
</dbReference>
<dbReference type="Proteomes" id="UP000253562">
    <property type="component" value="Unassembled WGS sequence"/>
</dbReference>
<sequence length="279" mass="31534">MSQSVTDLEKLRARKGAVRRSEVPANVVAGLNRGELESVNLVEFLVIDHVKLFKAVRPGLSLDDAVAKKLSRIIKDLATAGVMQRLTATGAAFHEALVGSDAREVVYQQLTEHPSDVLRSWAAYMDAADETLTFAKRLKQARKFALDSNMGVREIAWMSVRLPAAESIVSDIERLYPLANHKNHLARRFAIEVSRPCGVWCKHITELKQRPEIAEDLLTLCREDDTKYVQDSVANWLNDASKTRPDFVQELCERWLAESESPHTRRITHRALRTLRKKA</sequence>
<evidence type="ECO:0000313" key="2">
    <source>
        <dbReference type="Proteomes" id="UP000253562"/>
    </source>
</evidence>
<name>A0A368KY86_9BACT</name>
<reference evidence="1 2" key="1">
    <citation type="submission" date="2018-07" db="EMBL/GenBank/DDBJ databases">
        <title>Comparative genomes isolates from brazilian mangrove.</title>
        <authorList>
            <person name="De Araujo J.E."/>
            <person name="Taketani R.G."/>
            <person name="Silva M.C.P."/>
            <person name="Lourenco M.V."/>
            <person name="Oliveira V.M."/>
            <person name="Andreote F.D."/>
        </authorList>
    </citation>
    <scope>NUCLEOTIDE SEQUENCE [LARGE SCALE GENOMIC DNA]</scope>
    <source>
        <strain evidence="1 2">HEX PRIS-MGV</strain>
    </source>
</reference>
<dbReference type="AlphaFoldDB" id="A0A368KY86"/>
<protein>
    <submittedName>
        <fullName evidence="1">DNA alkylation repair protein</fullName>
    </submittedName>
</protein>
<proteinExistence type="predicted"/>
<dbReference type="InterPro" id="IPR016024">
    <property type="entry name" value="ARM-type_fold"/>
</dbReference>
<organism evidence="1 2">
    <name type="scientific">Bremerella cremea</name>
    <dbReference type="NCBI Taxonomy" id="1031537"/>
    <lineage>
        <taxon>Bacteria</taxon>
        <taxon>Pseudomonadati</taxon>
        <taxon>Planctomycetota</taxon>
        <taxon>Planctomycetia</taxon>
        <taxon>Pirellulales</taxon>
        <taxon>Pirellulaceae</taxon>
        <taxon>Bremerella</taxon>
    </lineage>
</organism>
<dbReference type="Gene3D" id="1.25.40.290">
    <property type="entry name" value="ARM repeat domains"/>
    <property type="match status" value="1"/>
</dbReference>
<evidence type="ECO:0000313" key="1">
    <source>
        <dbReference type="EMBL" id="RCS54717.1"/>
    </source>
</evidence>
<gene>
    <name evidence="1" type="ORF">DTL42_06215</name>
</gene>
<dbReference type="EMBL" id="QPEX01000010">
    <property type="protein sequence ID" value="RCS54717.1"/>
    <property type="molecule type" value="Genomic_DNA"/>
</dbReference>
<accession>A0A368KY86</accession>
<comment type="caution">
    <text evidence="1">The sequence shown here is derived from an EMBL/GenBank/DDBJ whole genome shotgun (WGS) entry which is preliminary data.</text>
</comment>